<sequence>MKQLFTGLVWLVTFRAVAQAPTSNPSPLTVEKIMQDPKSWIGTSPSDVFWSEDSKTIYFNWNPTRAKGDSLYKIALAGDRKPVKVSPADRRNLPNATGSVYNRSRTLKLYEKEGDLFLLDCKPAKNGSPTPRQLTNTVERESSPAFSGDGHKVVFTRGNNLFTITLATGELTQITNFDPNARKTEPKNSEQETWLKQDQLALFDVLRERKAKKDEGEKITKNGQFKRPKQFYTEGRQMLNQKLSPDGRFITFSLVKSAQGAKTAIVPNYVTESGFTEDLTARTKVGAPAASSELYVYDIQQDTIQAVSTKGIPGISDLPDYAKAATTPRPVPDSSLRRGPSAIETVADTTKKAKKPTERSVAISTPIWSEDGKQAVVIVRASDNKDRWIMRLDPATRQLKLLDRQRDEAWIGGYGASTATTGFLADNQTLYFLSEADGYSHLYTVNVVTGEKKQLTKGKFEVQQVQLSNDKNFFYLTTNEVHPGEQHFYRMAVNGGERRRLTTLTGANDVTLSPDETKLAIRYSYSNKPWELFLIANEPVANDRWKAANATQPLQLTHSLTPEFQAYPWRDPALVTIPARDGQTIYGRLYKPAKPNGKAVLFVHGAGYLQNAHKWWSQYFREYMFHNLLADKGYTVLDIDYRASAGYGRDWRTGIYRHMGGKDLTDNIDAAQWLVKTQGVDAKRIGLYGGSYGGFITLMAMFTTPDVFAAGAALRPVTDWAAYNHGYTANILNEPYSDTLAYRRSSPIYFANGLKGHLLICHGMVDVNVHYQDVVRLTQRLIELRKENWEVATYPLEDHAFVEPTSWMDEYKRILKLFEERL</sequence>
<dbReference type="Pfam" id="PF00326">
    <property type="entry name" value="Peptidase_S9"/>
    <property type="match status" value="1"/>
</dbReference>
<name>A0ABW3QAQ5_9BACT</name>
<feature type="region of interest" description="Disordered" evidence="3">
    <location>
        <begin position="122"/>
        <end position="146"/>
    </location>
</feature>
<dbReference type="EMBL" id="JBHTLP010000008">
    <property type="protein sequence ID" value="MFD1141888.1"/>
    <property type="molecule type" value="Genomic_DNA"/>
</dbReference>
<evidence type="ECO:0000256" key="3">
    <source>
        <dbReference type="SAM" id="MobiDB-lite"/>
    </source>
</evidence>
<dbReference type="Pfam" id="PF07676">
    <property type="entry name" value="PD40"/>
    <property type="match status" value="1"/>
</dbReference>
<dbReference type="SUPFAM" id="SSF53474">
    <property type="entry name" value="alpha/beta-Hydrolases"/>
    <property type="match status" value="1"/>
</dbReference>
<evidence type="ECO:0000313" key="7">
    <source>
        <dbReference type="EMBL" id="MFD1141888.1"/>
    </source>
</evidence>
<dbReference type="InterPro" id="IPR001375">
    <property type="entry name" value="Peptidase_S9_cat"/>
</dbReference>
<feature type="domain" description="Dipeptidylpeptidase IV N-terminal" evidence="6">
    <location>
        <begin position="357"/>
        <end position="530"/>
    </location>
</feature>
<organism evidence="7 8">
    <name type="scientific">Larkinella insperata</name>
    <dbReference type="NCBI Taxonomy" id="332158"/>
    <lineage>
        <taxon>Bacteria</taxon>
        <taxon>Pseudomonadati</taxon>
        <taxon>Bacteroidota</taxon>
        <taxon>Cytophagia</taxon>
        <taxon>Cytophagales</taxon>
        <taxon>Spirosomataceae</taxon>
        <taxon>Larkinella</taxon>
    </lineage>
</organism>
<gene>
    <name evidence="7" type="ORF">ACFQ4C_12245</name>
</gene>
<dbReference type="PANTHER" id="PTHR11731">
    <property type="entry name" value="PROTEASE FAMILY S9B,C DIPEPTIDYL-PEPTIDASE IV-RELATED"/>
    <property type="match status" value="1"/>
</dbReference>
<evidence type="ECO:0000256" key="1">
    <source>
        <dbReference type="ARBA" id="ARBA00022670"/>
    </source>
</evidence>
<dbReference type="PANTHER" id="PTHR11731:SF193">
    <property type="entry name" value="DIPEPTIDYL PEPTIDASE 9"/>
    <property type="match status" value="1"/>
</dbReference>
<feature type="compositionally biased region" description="Polar residues" evidence="3">
    <location>
        <begin position="127"/>
        <end position="137"/>
    </location>
</feature>
<keyword evidence="8" id="KW-1185">Reference proteome</keyword>
<evidence type="ECO:0000313" key="8">
    <source>
        <dbReference type="Proteomes" id="UP001597116"/>
    </source>
</evidence>
<evidence type="ECO:0000259" key="6">
    <source>
        <dbReference type="Pfam" id="PF00930"/>
    </source>
</evidence>
<protein>
    <submittedName>
        <fullName evidence="7">Prolyl oligopeptidase family serine peptidase</fullName>
    </submittedName>
</protein>
<keyword evidence="1" id="KW-0645">Protease</keyword>
<accession>A0ABW3QAQ5</accession>
<dbReference type="Proteomes" id="UP001597116">
    <property type="component" value="Unassembled WGS sequence"/>
</dbReference>
<dbReference type="PROSITE" id="PS00708">
    <property type="entry name" value="PRO_ENDOPEP_SER"/>
    <property type="match status" value="1"/>
</dbReference>
<keyword evidence="4" id="KW-0732">Signal</keyword>
<proteinExistence type="predicted"/>
<feature type="signal peptide" evidence="4">
    <location>
        <begin position="1"/>
        <end position="18"/>
    </location>
</feature>
<dbReference type="InterPro" id="IPR002471">
    <property type="entry name" value="Pept_S9_AS"/>
</dbReference>
<evidence type="ECO:0000256" key="4">
    <source>
        <dbReference type="SAM" id="SignalP"/>
    </source>
</evidence>
<dbReference type="InterPro" id="IPR029058">
    <property type="entry name" value="AB_hydrolase_fold"/>
</dbReference>
<feature type="chain" id="PRO_5046243543" evidence="4">
    <location>
        <begin position="19"/>
        <end position="822"/>
    </location>
</feature>
<dbReference type="InterPro" id="IPR011659">
    <property type="entry name" value="WD40"/>
</dbReference>
<dbReference type="Gene3D" id="2.140.10.30">
    <property type="entry name" value="Dipeptidylpeptidase IV, N-terminal domain"/>
    <property type="match status" value="2"/>
</dbReference>
<keyword evidence="2" id="KW-0378">Hydrolase</keyword>
<evidence type="ECO:0000256" key="2">
    <source>
        <dbReference type="ARBA" id="ARBA00022801"/>
    </source>
</evidence>
<dbReference type="RefSeq" id="WP_265992395.1">
    <property type="nucleotide sequence ID" value="NZ_CP110973.1"/>
</dbReference>
<dbReference type="Gene3D" id="3.40.50.1820">
    <property type="entry name" value="alpha/beta hydrolase"/>
    <property type="match status" value="1"/>
</dbReference>
<dbReference type="InterPro" id="IPR050278">
    <property type="entry name" value="Serine_Prot_S9B/DPPIV"/>
</dbReference>
<dbReference type="InterPro" id="IPR002469">
    <property type="entry name" value="Peptidase_S9B_N"/>
</dbReference>
<dbReference type="SUPFAM" id="SSF82171">
    <property type="entry name" value="DPP6 N-terminal domain-like"/>
    <property type="match status" value="1"/>
</dbReference>
<dbReference type="Pfam" id="PF00930">
    <property type="entry name" value="DPPIV_N"/>
    <property type="match status" value="1"/>
</dbReference>
<feature type="domain" description="Peptidase S9 prolyl oligopeptidase catalytic" evidence="5">
    <location>
        <begin position="627"/>
        <end position="820"/>
    </location>
</feature>
<comment type="caution">
    <text evidence="7">The sequence shown here is derived from an EMBL/GenBank/DDBJ whole genome shotgun (WGS) entry which is preliminary data.</text>
</comment>
<evidence type="ECO:0000259" key="5">
    <source>
        <dbReference type="Pfam" id="PF00326"/>
    </source>
</evidence>
<reference evidence="8" key="1">
    <citation type="journal article" date="2019" name="Int. J. Syst. Evol. Microbiol.">
        <title>The Global Catalogue of Microorganisms (GCM) 10K type strain sequencing project: providing services to taxonomists for standard genome sequencing and annotation.</title>
        <authorList>
            <consortium name="The Broad Institute Genomics Platform"/>
            <consortium name="The Broad Institute Genome Sequencing Center for Infectious Disease"/>
            <person name="Wu L."/>
            <person name="Ma J."/>
        </authorList>
    </citation>
    <scope>NUCLEOTIDE SEQUENCE [LARGE SCALE GENOMIC DNA]</scope>
    <source>
        <strain evidence="8">CCUG 55608</strain>
    </source>
</reference>